<dbReference type="Proteomes" id="UP000664132">
    <property type="component" value="Unassembled WGS sequence"/>
</dbReference>
<keyword evidence="2" id="KW-1185">Reference proteome</keyword>
<accession>A0A8H7W425</accession>
<sequence length="336" mass="37578">MLYIGSPLEAGIFITEKLKYLDLASGLESIVTICPELKSNNLPLVVGYNDLALPTTTLFVPKGQVTTFNKATLKLKGHCGEFVLFPNLPNEVKSEIFDLCSLQPRQISFIEMEANGVHYMQSIGGRRPAIFAASKPALLDALARKRYVPMATVDNERKPYFGVGRDIVELGSMTTTSLPVLELADVLVDKFHTSHVQIVHMTLSDMFMLYIWSATNLVFLPNVKSLHLTATFPDPGRAQRGLYTFFFREIWGSRNAFMQMCNTPPGIEVQAQAAVDCMNTYICSTYEQVRINDINTHLNHCLNYVPNYPLEVALIVEYLPLPGFPLAAVQPLIQRL</sequence>
<organism evidence="1 2">
    <name type="scientific">Cadophora malorum</name>
    <dbReference type="NCBI Taxonomy" id="108018"/>
    <lineage>
        <taxon>Eukaryota</taxon>
        <taxon>Fungi</taxon>
        <taxon>Dikarya</taxon>
        <taxon>Ascomycota</taxon>
        <taxon>Pezizomycotina</taxon>
        <taxon>Leotiomycetes</taxon>
        <taxon>Helotiales</taxon>
        <taxon>Ploettnerulaceae</taxon>
        <taxon>Cadophora</taxon>
    </lineage>
</organism>
<evidence type="ECO:0000313" key="2">
    <source>
        <dbReference type="Proteomes" id="UP000664132"/>
    </source>
</evidence>
<protein>
    <submittedName>
        <fullName evidence="1">Uncharacterized protein</fullName>
    </submittedName>
</protein>
<name>A0A8H7W425_9HELO</name>
<dbReference type="OrthoDB" id="3466519at2759"/>
<proteinExistence type="predicted"/>
<dbReference type="AlphaFoldDB" id="A0A8H7W425"/>
<comment type="caution">
    <text evidence="1">The sequence shown here is derived from an EMBL/GenBank/DDBJ whole genome shotgun (WGS) entry which is preliminary data.</text>
</comment>
<dbReference type="EMBL" id="JAFJYH010000265">
    <property type="protein sequence ID" value="KAG4414432.1"/>
    <property type="molecule type" value="Genomic_DNA"/>
</dbReference>
<gene>
    <name evidence="1" type="ORF">IFR04_012447</name>
</gene>
<evidence type="ECO:0000313" key="1">
    <source>
        <dbReference type="EMBL" id="KAG4414432.1"/>
    </source>
</evidence>
<reference evidence="1" key="1">
    <citation type="submission" date="2021-02" db="EMBL/GenBank/DDBJ databases">
        <title>Genome sequence Cadophora malorum strain M34.</title>
        <authorList>
            <person name="Stefanovic E."/>
            <person name="Vu D."/>
            <person name="Scully C."/>
            <person name="Dijksterhuis J."/>
            <person name="Roader J."/>
            <person name="Houbraken J."/>
        </authorList>
    </citation>
    <scope>NUCLEOTIDE SEQUENCE</scope>
    <source>
        <strain evidence="1">M34</strain>
    </source>
</reference>